<feature type="domain" description="DarT" evidence="7">
    <location>
        <begin position="49"/>
        <end position="98"/>
    </location>
</feature>
<dbReference type="InterPro" id="IPR029494">
    <property type="entry name" value="DarT"/>
</dbReference>
<proteinExistence type="predicted"/>
<evidence type="ECO:0000313" key="9">
    <source>
        <dbReference type="Proteomes" id="UP001589894"/>
    </source>
</evidence>
<evidence type="ECO:0000256" key="2">
    <source>
        <dbReference type="ARBA" id="ARBA00022676"/>
    </source>
</evidence>
<evidence type="ECO:0000313" key="8">
    <source>
        <dbReference type="EMBL" id="MFC0563535.1"/>
    </source>
</evidence>
<evidence type="ECO:0000256" key="5">
    <source>
        <dbReference type="ARBA" id="ARBA00023125"/>
    </source>
</evidence>
<protein>
    <submittedName>
        <fullName evidence="8">DarT ssDNA thymidine ADP-ribosyltransferase family protein</fullName>
    </submittedName>
</protein>
<name>A0ABV6NRY0_9ACTN</name>
<reference evidence="8 9" key="1">
    <citation type="submission" date="2024-09" db="EMBL/GenBank/DDBJ databases">
        <authorList>
            <person name="Sun Q."/>
            <person name="Mori K."/>
        </authorList>
    </citation>
    <scope>NUCLEOTIDE SEQUENCE [LARGE SCALE GENOMIC DNA]</scope>
    <source>
        <strain evidence="8 9">TBRC 2205</strain>
    </source>
</reference>
<gene>
    <name evidence="8" type="ORF">ACFFHU_05050</name>
</gene>
<dbReference type="Pfam" id="PF14487">
    <property type="entry name" value="DarT"/>
    <property type="match status" value="1"/>
</dbReference>
<feature type="region of interest" description="Disordered" evidence="6">
    <location>
        <begin position="1"/>
        <end position="53"/>
    </location>
</feature>
<keyword evidence="3" id="KW-0808">Transferase</keyword>
<dbReference type="RefSeq" id="WP_377337242.1">
    <property type="nucleotide sequence ID" value="NZ_JBHLUE010000004.1"/>
</dbReference>
<dbReference type="Proteomes" id="UP001589894">
    <property type="component" value="Unassembled WGS sequence"/>
</dbReference>
<evidence type="ECO:0000259" key="7">
    <source>
        <dbReference type="Pfam" id="PF14487"/>
    </source>
</evidence>
<organism evidence="8 9">
    <name type="scientific">Plantactinospora siamensis</name>
    <dbReference type="NCBI Taxonomy" id="555372"/>
    <lineage>
        <taxon>Bacteria</taxon>
        <taxon>Bacillati</taxon>
        <taxon>Actinomycetota</taxon>
        <taxon>Actinomycetes</taxon>
        <taxon>Micromonosporales</taxon>
        <taxon>Micromonosporaceae</taxon>
        <taxon>Plantactinospora</taxon>
    </lineage>
</organism>
<sequence>MVFASLGRNVGCSSVPPGPPERHRDRSLTLPGSRPAAEPQGRPRRVNVPEDPDRMRRRAAELLVHREFPLELVLGYVVRTPARRAELLKHLRSAGSGRKARLFTAEHVRAAYGRLETLGLLPAMTAV</sequence>
<keyword evidence="9" id="KW-1185">Reference proteome</keyword>
<evidence type="ECO:0000256" key="3">
    <source>
        <dbReference type="ARBA" id="ARBA00022679"/>
    </source>
</evidence>
<evidence type="ECO:0000256" key="6">
    <source>
        <dbReference type="SAM" id="MobiDB-lite"/>
    </source>
</evidence>
<keyword evidence="2" id="KW-0328">Glycosyltransferase</keyword>
<evidence type="ECO:0000256" key="4">
    <source>
        <dbReference type="ARBA" id="ARBA00022695"/>
    </source>
</evidence>
<comment type="caution">
    <text evidence="8">The sequence shown here is derived from an EMBL/GenBank/DDBJ whole genome shotgun (WGS) entry which is preliminary data.</text>
</comment>
<keyword evidence="1" id="KW-1277">Toxin-antitoxin system</keyword>
<keyword evidence="5" id="KW-0238">DNA-binding</keyword>
<accession>A0ABV6NRY0</accession>
<dbReference type="EMBL" id="JBHLUE010000004">
    <property type="protein sequence ID" value="MFC0563535.1"/>
    <property type="molecule type" value="Genomic_DNA"/>
</dbReference>
<keyword evidence="4" id="KW-0548">Nucleotidyltransferase</keyword>
<evidence type="ECO:0000256" key="1">
    <source>
        <dbReference type="ARBA" id="ARBA00022649"/>
    </source>
</evidence>